<evidence type="ECO:0000259" key="14">
    <source>
        <dbReference type="PROSITE" id="PS51201"/>
    </source>
</evidence>
<dbReference type="PANTHER" id="PTHR10027">
    <property type="entry name" value="CALCIUM-ACTIVATED POTASSIUM CHANNEL ALPHA CHAIN"/>
    <property type="match status" value="1"/>
</dbReference>
<feature type="transmembrane region" description="Helical" evidence="13">
    <location>
        <begin position="114"/>
        <end position="135"/>
    </location>
</feature>
<dbReference type="GO" id="GO:0005886">
    <property type="term" value="C:plasma membrane"/>
    <property type="evidence" value="ECO:0007669"/>
    <property type="project" value="UniProtKB-SubCell"/>
</dbReference>
<dbReference type="InterPro" id="IPR036291">
    <property type="entry name" value="NAD(P)-bd_dom_sf"/>
</dbReference>
<evidence type="ECO:0000256" key="6">
    <source>
        <dbReference type="ARBA" id="ARBA00022826"/>
    </source>
</evidence>
<accession>A0A1D1VQA6</accession>
<dbReference type="EMBL" id="BDGG01000006">
    <property type="protein sequence ID" value="GAV00739.1"/>
    <property type="molecule type" value="Genomic_DNA"/>
</dbReference>
<protein>
    <recommendedName>
        <fullName evidence="14">RCK N-terminal domain-containing protein</fullName>
    </recommendedName>
</protein>
<dbReference type="InterPro" id="IPR003148">
    <property type="entry name" value="RCK_N"/>
</dbReference>
<dbReference type="GO" id="GO:0034702">
    <property type="term" value="C:monoatomic ion channel complex"/>
    <property type="evidence" value="ECO:0007669"/>
    <property type="project" value="UniProtKB-KW"/>
</dbReference>
<keyword evidence="16" id="KW-1185">Reference proteome</keyword>
<dbReference type="Pfam" id="PF22614">
    <property type="entry name" value="Slo-like_RCK"/>
    <property type="match status" value="1"/>
</dbReference>
<evidence type="ECO:0000256" key="1">
    <source>
        <dbReference type="ARBA" id="ARBA00004651"/>
    </source>
</evidence>
<dbReference type="GO" id="GO:0060072">
    <property type="term" value="F:large conductance calcium-activated potassium channel activity"/>
    <property type="evidence" value="ECO:0007669"/>
    <property type="project" value="TreeGrafter"/>
</dbReference>
<keyword evidence="2" id="KW-0813">Transport</keyword>
<evidence type="ECO:0000256" key="9">
    <source>
        <dbReference type="ARBA" id="ARBA00022989"/>
    </source>
</evidence>
<evidence type="ECO:0000256" key="7">
    <source>
        <dbReference type="ARBA" id="ARBA00022882"/>
    </source>
</evidence>
<dbReference type="PRINTS" id="PR01449">
    <property type="entry name" value="BKCHANNELA"/>
</dbReference>
<keyword evidence="11 13" id="KW-0472">Membrane</keyword>
<keyword evidence="9 13" id="KW-1133">Transmembrane helix</keyword>
<dbReference type="Pfam" id="PF03493">
    <property type="entry name" value="BK_channel_a"/>
    <property type="match status" value="1"/>
</dbReference>
<dbReference type="OrthoDB" id="10035564at2759"/>
<evidence type="ECO:0000256" key="13">
    <source>
        <dbReference type="SAM" id="Phobius"/>
    </source>
</evidence>
<keyword evidence="7" id="KW-0851">Voltage-gated channel</keyword>
<dbReference type="STRING" id="947166.A0A1D1VQA6"/>
<feature type="transmembrane region" description="Helical" evidence="13">
    <location>
        <begin position="155"/>
        <end position="173"/>
    </location>
</feature>
<evidence type="ECO:0000313" key="16">
    <source>
        <dbReference type="Proteomes" id="UP000186922"/>
    </source>
</evidence>
<evidence type="ECO:0000256" key="11">
    <source>
        <dbReference type="ARBA" id="ARBA00023136"/>
    </source>
</evidence>
<evidence type="ECO:0000256" key="4">
    <source>
        <dbReference type="ARBA" id="ARBA00022538"/>
    </source>
</evidence>
<keyword evidence="6" id="KW-0631">Potassium channel</keyword>
<evidence type="ECO:0000256" key="12">
    <source>
        <dbReference type="ARBA" id="ARBA00023303"/>
    </source>
</evidence>
<feature type="transmembrane region" description="Helical" evidence="13">
    <location>
        <begin position="32"/>
        <end position="48"/>
    </location>
</feature>
<keyword evidence="12" id="KW-0407">Ion channel</keyword>
<keyword evidence="8" id="KW-0630">Potassium</keyword>
<gene>
    <name evidence="15" type="primary">RvY_11543</name>
    <name evidence="15" type="synonym">RvY_11543.2</name>
    <name evidence="15" type="ORF">RvY_11543-2</name>
</gene>
<keyword evidence="5 13" id="KW-0812">Transmembrane</keyword>
<evidence type="ECO:0000256" key="5">
    <source>
        <dbReference type="ARBA" id="ARBA00022692"/>
    </source>
</evidence>
<dbReference type="AlphaFoldDB" id="A0A1D1VQA6"/>
<evidence type="ECO:0000256" key="3">
    <source>
        <dbReference type="ARBA" id="ARBA00022475"/>
    </source>
</evidence>
<dbReference type="InterPro" id="IPR047871">
    <property type="entry name" value="K_chnl_Slo-like"/>
</dbReference>
<dbReference type="Proteomes" id="UP000186922">
    <property type="component" value="Unassembled WGS sequence"/>
</dbReference>
<evidence type="ECO:0000256" key="8">
    <source>
        <dbReference type="ARBA" id="ARBA00022958"/>
    </source>
</evidence>
<feature type="domain" description="RCK N-terminal" evidence="14">
    <location>
        <begin position="226"/>
        <end position="369"/>
    </location>
</feature>
<keyword evidence="3" id="KW-1003">Cell membrane</keyword>
<evidence type="ECO:0000256" key="2">
    <source>
        <dbReference type="ARBA" id="ARBA00022448"/>
    </source>
</evidence>
<evidence type="ECO:0000256" key="10">
    <source>
        <dbReference type="ARBA" id="ARBA00023065"/>
    </source>
</evidence>
<reference evidence="15 16" key="1">
    <citation type="journal article" date="2016" name="Nat. Commun.">
        <title>Extremotolerant tardigrade genome and improved radiotolerance of human cultured cells by tardigrade-unique protein.</title>
        <authorList>
            <person name="Hashimoto T."/>
            <person name="Horikawa D.D."/>
            <person name="Saito Y."/>
            <person name="Kuwahara H."/>
            <person name="Kozuka-Hata H."/>
            <person name="Shin-I T."/>
            <person name="Minakuchi Y."/>
            <person name="Ohishi K."/>
            <person name="Motoyama A."/>
            <person name="Aizu T."/>
            <person name="Enomoto A."/>
            <person name="Kondo K."/>
            <person name="Tanaka S."/>
            <person name="Hara Y."/>
            <person name="Koshikawa S."/>
            <person name="Sagara H."/>
            <person name="Miura T."/>
            <person name="Yokobori S."/>
            <person name="Miyagawa K."/>
            <person name="Suzuki Y."/>
            <person name="Kubo T."/>
            <person name="Oyama M."/>
            <person name="Kohara Y."/>
            <person name="Fujiyama A."/>
            <person name="Arakawa K."/>
            <person name="Katayama T."/>
            <person name="Toyoda A."/>
            <person name="Kunieda T."/>
        </authorList>
    </citation>
    <scope>NUCLEOTIDE SEQUENCE [LARGE SCALE GENOMIC DNA]</scope>
    <source>
        <strain evidence="15 16">YOKOZUNA-1</strain>
    </source>
</reference>
<dbReference type="PANTHER" id="PTHR10027:SF33">
    <property type="entry name" value="CALCIUM-ACTIVATED POTASSIUM CHANNEL SUBUNIT ALPHA-1-RELATED"/>
    <property type="match status" value="1"/>
</dbReference>
<organism evidence="15 16">
    <name type="scientific">Ramazzottius varieornatus</name>
    <name type="common">Water bear</name>
    <name type="synonym">Tardigrade</name>
    <dbReference type="NCBI Taxonomy" id="947166"/>
    <lineage>
        <taxon>Eukaryota</taxon>
        <taxon>Metazoa</taxon>
        <taxon>Ecdysozoa</taxon>
        <taxon>Tardigrada</taxon>
        <taxon>Eutardigrada</taxon>
        <taxon>Parachela</taxon>
        <taxon>Hypsibioidea</taxon>
        <taxon>Ramazzottiidae</taxon>
        <taxon>Ramazzottius</taxon>
    </lineage>
</organism>
<evidence type="ECO:0000313" key="15">
    <source>
        <dbReference type="EMBL" id="GAV00739.1"/>
    </source>
</evidence>
<proteinExistence type="predicted"/>
<feature type="transmembrane region" description="Helical" evidence="13">
    <location>
        <begin position="185"/>
        <end position="207"/>
    </location>
</feature>
<dbReference type="SUPFAM" id="SSF51735">
    <property type="entry name" value="NAD(P)-binding Rossmann-fold domains"/>
    <property type="match status" value="1"/>
</dbReference>
<dbReference type="PROSITE" id="PS51201">
    <property type="entry name" value="RCK_N"/>
    <property type="match status" value="1"/>
</dbReference>
<keyword evidence="10" id="KW-0406">Ion transport</keyword>
<comment type="subcellular location">
    <subcellularLocation>
        <location evidence="1">Cell membrane</location>
        <topology evidence="1">Multi-pass membrane protein</topology>
    </subcellularLocation>
</comment>
<sequence length="514" mass="58949">MWTIFYTPTFSSPSQSVEYCGTMPNAHQPIDLLANIYLLVYFVIRVLGNEKKLDIVLHSMHSIVDYFTIPGVILSIVLDRYFIGFAFFRAYNCLWIVDLLANRGILRNVNTIQLAHLVLLVISVLMISSGFLHLVENMGDPWLLATSGPYNGQLISFWRCFLYLYGRVTLLDLSGMRIQTMLGRIIIYGFQILALGIVSKAIPQIILRMKVVPQFFDKTYQVPVLSLHLVVCGHVRVGPMTSFLKEFYNEDRELSEYFQIVILDESEPDDAMSRLLELYYNRLDYRRGSVMKSKDLHRVKVMEAEAVLILADRTTSDIDAEDAANIMRVVSIKNYRENARVIVQVLQYQNKAYLQNIPSWCPKHGDVCLCIAELRLGLEARSCLVPGFSTLMANYFTTRSFSEDRKYTGTWMDEYLHGTSLELYSRTFGQAFHGLTFAQACDVFHYCATCHSDFSDLANIKQCKCRHAEGSTLIYESKTSVSTPRSPLLRMLSQRKGTEMESKLWTYMCHYPNA</sequence>
<dbReference type="Gene3D" id="3.40.50.720">
    <property type="entry name" value="NAD(P)-binding Rossmann-like Domain"/>
    <property type="match status" value="1"/>
</dbReference>
<dbReference type="FunFam" id="3.40.50.720:FF:000005">
    <property type="entry name" value="calcium-activated potassium channel subunit alpha-1 isoform X6"/>
    <property type="match status" value="1"/>
</dbReference>
<comment type="caution">
    <text evidence="15">The sequence shown here is derived from an EMBL/GenBank/DDBJ whole genome shotgun (WGS) entry which is preliminary data.</text>
</comment>
<keyword evidence="4" id="KW-0633">Potassium transport</keyword>
<dbReference type="InterPro" id="IPR003929">
    <property type="entry name" value="K_chnl_BK_asu"/>
</dbReference>
<name>A0A1D1VQA6_RAMVA</name>